<feature type="region of interest" description="Disordered" evidence="5">
    <location>
        <begin position="369"/>
        <end position="406"/>
    </location>
</feature>
<accession>A0A8C5FUH0</accession>
<feature type="transmembrane region" description="Helical" evidence="6">
    <location>
        <begin position="129"/>
        <end position="151"/>
    </location>
</feature>
<feature type="transmembrane region" description="Helical" evidence="6">
    <location>
        <begin position="283"/>
        <end position="305"/>
    </location>
</feature>
<keyword evidence="3 6" id="KW-1133">Transmembrane helix</keyword>
<keyword evidence="4 6" id="KW-0472">Membrane</keyword>
<dbReference type="AlphaFoldDB" id="A0A8C5FUH0"/>
<evidence type="ECO:0000256" key="4">
    <source>
        <dbReference type="ARBA" id="ARBA00023136"/>
    </source>
</evidence>
<evidence type="ECO:0000256" key="1">
    <source>
        <dbReference type="ARBA" id="ARBA00004141"/>
    </source>
</evidence>
<dbReference type="Proteomes" id="UP000694546">
    <property type="component" value="Chromosome 1"/>
</dbReference>
<sequence length="406" mass="44977">MVANGPTSGRCPWLRLFSPFQSSRERVVLTRSESMHGESVLKITVTETTVIEAESGVWNLRSMSYLVLWFFFSFCTLFLNKYILSLLEGEPSMLGAVQMLSTTIIGCLKMFVPCCLYKHKTRTEYPSNFVMTMLFVGLMRFTTVVLGLVSLKNVAVSFAETVKSSAPIFTVIMSRLILGEYTGLWVNLSLFPIMAGLALCTATELSFNMLGFSAALSTNIMDCLQNVFSKKLLSGDTYKFSPPELQFYTSAAAVIMLIPAWVFLLDIPVIGKNGRSLVWSQDVVLLLLFDGVLFHLQSVSAYALMGRISPVTFSVASTVKHALSVWLSIIVFSNHITLLGAAGSVLVLLGVLLYNRARQAQRRALRAMASRQQDPQYHYDHSHRPSRGEPPAPGQQASKDFKASQS</sequence>
<dbReference type="GO" id="GO:0016020">
    <property type="term" value="C:membrane"/>
    <property type="evidence" value="ECO:0007669"/>
    <property type="project" value="UniProtKB-SubCell"/>
</dbReference>
<keyword evidence="2 6" id="KW-0812">Transmembrane</keyword>
<name>A0A8C5FUH0_GADMO</name>
<dbReference type="GeneID" id="115543708"/>
<dbReference type="RefSeq" id="XP_030212061.1">
    <property type="nucleotide sequence ID" value="XM_030356201.1"/>
</dbReference>
<reference evidence="8" key="2">
    <citation type="submission" date="2025-08" db="UniProtKB">
        <authorList>
            <consortium name="Ensembl"/>
        </authorList>
    </citation>
    <scope>IDENTIFICATION</scope>
</reference>
<feature type="domain" description="Sugar phosphate transporter" evidence="7">
    <location>
        <begin position="63"/>
        <end position="355"/>
    </location>
</feature>
<proteinExistence type="predicted"/>
<dbReference type="Pfam" id="PF03151">
    <property type="entry name" value="TPT"/>
    <property type="match status" value="1"/>
</dbReference>
<dbReference type="RefSeq" id="XP_030212069.1">
    <property type="nucleotide sequence ID" value="XM_030356209.1"/>
</dbReference>
<feature type="transmembrane region" description="Helical" evidence="6">
    <location>
        <begin position="248"/>
        <end position="271"/>
    </location>
</feature>
<dbReference type="Ensembl" id="ENSGMOT00000071777.1">
    <property type="protein sequence ID" value="ENSGMOP00000062120.1"/>
    <property type="gene ID" value="ENSGMOG00000008410.2"/>
</dbReference>
<feature type="transmembrane region" description="Helical" evidence="6">
    <location>
        <begin position="184"/>
        <end position="202"/>
    </location>
</feature>
<evidence type="ECO:0000256" key="6">
    <source>
        <dbReference type="SAM" id="Phobius"/>
    </source>
</evidence>
<feature type="compositionally biased region" description="Basic and acidic residues" evidence="5">
    <location>
        <begin position="377"/>
        <end position="387"/>
    </location>
</feature>
<feature type="transmembrane region" description="Helical" evidence="6">
    <location>
        <begin position="96"/>
        <end position="117"/>
    </location>
</feature>
<dbReference type="PANTHER" id="PTHR11132">
    <property type="entry name" value="SOLUTE CARRIER FAMILY 35"/>
    <property type="match status" value="1"/>
</dbReference>
<comment type="subcellular location">
    <subcellularLocation>
        <location evidence="1">Membrane</location>
        <topology evidence="1">Multi-pass membrane protein</topology>
    </subcellularLocation>
</comment>
<evidence type="ECO:0000256" key="3">
    <source>
        <dbReference type="ARBA" id="ARBA00022989"/>
    </source>
</evidence>
<evidence type="ECO:0000313" key="8">
    <source>
        <dbReference type="Ensembl" id="ENSGMOP00000062120.1"/>
    </source>
</evidence>
<protein>
    <recommendedName>
        <fullName evidence="7">Sugar phosphate transporter domain-containing protein</fullName>
    </recommendedName>
</protein>
<evidence type="ECO:0000259" key="7">
    <source>
        <dbReference type="Pfam" id="PF03151"/>
    </source>
</evidence>
<dbReference type="InterPro" id="IPR004853">
    <property type="entry name" value="Sugar_P_trans_dom"/>
</dbReference>
<gene>
    <name evidence="8" type="primary">slc35e2b</name>
</gene>
<feature type="transmembrane region" description="Helical" evidence="6">
    <location>
        <begin position="65"/>
        <end position="84"/>
    </location>
</feature>
<dbReference type="GeneTree" id="ENSGT00940000159351"/>
<keyword evidence="9" id="KW-1185">Reference proteome</keyword>
<evidence type="ECO:0000313" key="9">
    <source>
        <dbReference type="Proteomes" id="UP000694546"/>
    </source>
</evidence>
<evidence type="ECO:0000256" key="2">
    <source>
        <dbReference type="ARBA" id="ARBA00022692"/>
    </source>
</evidence>
<reference evidence="8" key="1">
    <citation type="submission" date="2019-07" db="EMBL/GenBank/DDBJ databases">
        <authorList>
            <consortium name="Wellcome Sanger Institute Data Sharing"/>
        </authorList>
    </citation>
    <scope>NUCLEOTIDE SEQUENCE [LARGE SCALE GENOMIC DNA]</scope>
</reference>
<organism evidence="8 9">
    <name type="scientific">Gadus morhua</name>
    <name type="common">Atlantic cod</name>
    <dbReference type="NCBI Taxonomy" id="8049"/>
    <lineage>
        <taxon>Eukaryota</taxon>
        <taxon>Metazoa</taxon>
        <taxon>Chordata</taxon>
        <taxon>Craniata</taxon>
        <taxon>Vertebrata</taxon>
        <taxon>Euteleostomi</taxon>
        <taxon>Actinopterygii</taxon>
        <taxon>Neopterygii</taxon>
        <taxon>Teleostei</taxon>
        <taxon>Neoteleostei</taxon>
        <taxon>Acanthomorphata</taxon>
        <taxon>Zeiogadaria</taxon>
        <taxon>Gadariae</taxon>
        <taxon>Gadiformes</taxon>
        <taxon>Gadoidei</taxon>
        <taxon>Gadidae</taxon>
        <taxon>Gadus</taxon>
    </lineage>
</organism>
<dbReference type="OrthoDB" id="5547497at2759"/>
<reference evidence="8" key="3">
    <citation type="submission" date="2025-09" db="UniProtKB">
        <authorList>
            <consortium name="Ensembl"/>
        </authorList>
    </citation>
    <scope>IDENTIFICATION</scope>
</reference>
<dbReference type="InterPro" id="IPR050186">
    <property type="entry name" value="TPT_transporter"/>
</dbReference>
<feature type="transmembrane region" description="Helical" evidence="6">
    <location>
        <begin position="325"/>
        <end position="354"/>
    </location>
</feature>
<evidence type="ECO:0000256" key="5">
    <source>
        <dbReference type="SAM" id="MobiDB-lite"/>
    </source>
</evidence>